<dbReference type="InterPro" id="IPR050236">
    <property type="entry name" value="Ser_Thr_kinase_AGC"/>
</dbReference>
<dbReference type="GO" id="GO:0035556">
    <property type="term" value="P:intracellular signal transduction"/>
    <property type="evidence" value="ECO:0007669"/>
    <property type="project" value="TreeGrafter"/>
</dbReference>
<feature type="domain" description="Protein kinase" evidence="9">
    <location>
        <begin position="303"/>
        <end position="610"/>
    </location>
</feature>
<organism evidence="11 12">
    <name type="scientific">Albugo candida</name>
    <dbReference type="NCBI Taxonomy" id="65357"/>
    <lineage>
        <taxon>Eukaryota</taxon>
        <taxon>Sar</taxon>
        <taxon>Stramenopiles</taxon>
        <taxon>Oomycota</taxon>
        <taxon>Peronosporomycetes</taxon>
        <taxon>Albuginales</taxon>
        <taxon>Albuginaceae</taxon>
        <taxon>Albugo</taxon>
    </lineage>
</organism>
<dbReference type="InterPro" id="IPR008271">
    <property type="entry name" value="Ser/Thr_kinase_AS"/>
</dbReference>
<feature type="domain" description="AGC-kinase C-terminal" evidence="10">
    <location>
        <begin position="611"/>
        <end position="670"/>
    </location>
</feature>
<dbReference type="FunFam" id="3.30.200.20:FF:000042">
    <property type="entry name" value="Aurora kinase A"/>
    <property type="match status" value="1"/>
</dbReference>
<dbReference type="STRING" id="65357.A0A024FUG8"/>
<dbReference type="SMART" id="SM00220">
    <property type="entry name" value="S_TKc"/>
    <property type="match status" value="1"/>
</dbReference>
<evidence type="ECO:0000256" key="3">
    <source>
        <dbReference type="ARBA" id="ARBA00022679"/>
    </source>
</evidence>
<dbReference type="Proteomes" id="UP000053237">
    <property type="component" value="Unassembled WGS sequence"/>
</dbReference>
<dbReference type="InterPro" id="IPR000961">
    <property type="entry name" value="AGC-kinase_C"/>
</dbReference>
<dbReference type="PROSITE" id="PS50011">
    <property type="entry name" value="PROTEIN_KINASE_DOM"/>
    <property type="match status" value="1"/>
</dbReference>
<evidence type="ECO:0000313" key="11">
    <source>
        <dbReference type="EMBL" id="CCI10304.1"/>
    </source>
</evidence>
<dbReference type="OrthoDB" id="162894at2759"/>
<evidence type="ECO:0000259" key="10">
    <source>
        <dbReference type="PROSITE" id="PS51285"/>
    </source>
</evidence>
<dbReference type="PANTHER" id="PTHR24356">
    <property type="entry name" value="SERINE/THREONINE-PROTEIN KINASE"/>
    <property type="match status" value="1"/>
</dbReference>
<dbReference type="Gene3D" id="1.10.510.10">
    <property type="entry name" value="Transferase(Phosphotransferase) domain 1"/>
    <property type="match status" value="2"/>
</dbReference>
<dbReference type="Pfam" id="PF00069">
    <property type="entry name" value="Pkinase"/>
    <property type="match status" value="2"/>
</dbReference>
<proteinExistence type="predicted"/>
<dbReference type="InParanoid" id="A0A024FUG8"/>
<dbReference type="InterPro" id="IPR000719">
    <property type="entry name" value="Prot_kinase_dom"/>
</dbReference>
<comment type="caution">
    <text evidence="11">The sequence shown here is derived from an EMBL/GenBank/DDBJ whole genome shotgun (WGS) entry which is preliminary data.</text>
</comment>
<keyword evidence="2" id="KW-0723">Serine/threonine-protein kinase</keyword>
<keyword evidence="3" id="KW-0808">Transferase</keyword>
<evidence type="ECO:0000256" key="2">
    <source>
        <dbReference type="ARBA" id="ARBA00022527"/>
    </source>
</evidence>
<comment type="catalytic activity">
    <reaction evidence="7">
        <text>L-threonyl-[protein] + ATP = O-phospho-L-threonyl-[protein] + ADP + H(+)</text>
        <dbReference type="Rhea" id="RHEA:46608"/>
        <dbReference type="Rhea" id="RHEA-COMP:11060"/>
        <dbReference type="Rhea" id="RHEA-COMP:11605"/>
        <dbReference type="ChEBI" id="CHEBI:15378"/>
        <dbReference type="ChEBI" id="CHEBI:30013"/>
        <dbReference type="ChEBI" id="CHEBI:30616"/>
        <dbReference type="ChEBI" id="CHEBI:61977"/>
        <dbReference type="ChEBI" id="CHEBI:456216"/>
        <dbReference type="EC" id="2.7.11.1"/>
    </reaction>
</comment>
<dbReference type="GO" id="GO:0005524">
    <property type="term" value="F:ATP binding"/>
    <property type="evidence" value="ECO:0007669"/>
    <property type="project" value="UniProtKB-KW"/>
</dbReference>
<evidence type="ECO:0000256" key="5">
    <source>
        <dbReference type="ARBA" id="ARBA00022777"/>
    </source>
</evidence>
<evidence type="ECO:0000256" key="6">
    <source>
        <dbReference type="ARBA" id="ARBA00022840"/>
    </source>
</evidence>
<dbReference type="Gene3D" id="3.30.200.20">
    <property type="entry name" value="Phosphorylase Kinase, domain 1"/>
    <property type="match status" value="2"/>
</dbReference>
<evidence type="ECO:0000256" key="8">
    <source>
        <dbReference type="ARBA" id="ARBA00048679"/>
    </source>
</evidence>
<dbReference type="PROSITE" id="PS00108">
    <property type="entry name" value="PROTEIN_KINASE_ST"/>
    <property type="match status" value="1"/>
</dbReference>
<dbReference type="InterPro" id="IPR011009">
    <property type="entry name" value="Kinase-like_dom_sf"/>
</dbReference>
<keyword evidence="6" id="KW-0067">ATP-binding</keyword>
<reference evidence="11 12" key="1">
    <citation type="submission" date="2012-05" db="EMBL/GenBank/DDBJ databases">
        <title>Recombination and specialization in a pathogen metapopulation.</title>
        <authorList>
            <person name="Gardiner A."/>
            <person name="Kemen E."/>
            <person name="Schultz-Larsen T."/>
            <person name="MacLean D."/>
            <person name="Van Oosterhout C."/>
            <person name="Jones J.D.G."/>
        </authorList>
    </citation>
    <scope>NUCLEOTIDE SEQUENCE [LARGE SCALE GENOMIC DNA]</scope>
    <source>
        <strain evidence="11 12">Ac Nc2</strain>
    </source>
</reference>
<dbReference type="SUPFAM" id="SSF56112">
    <property type="entry name" value="Protein kinase-like (PK-like)"/>
    <property type="match status" value="1"/>
</dbReference>
<keyword evidence="12" id="KW-1185">Reference proteome</keyword>
<gene>
    <name evidence="11" type="ORF">BN9_091580</name>
</gene>
<keyword evidence="4" id="KW-0547">Nucleotide-binding</keyword>
<evidence type="ECO:0000256" key="4">
    <source>
        <dbReference type="ARBA" id="ARBA00022741"/>
    </source>
</evidence>
<dbReference type="EC" id="2.7.11.1" evidence="1"/>
<accession>A0A024FUG8</accession>
<protein>
    <recommendedName>
        <fullName evidence="1">non-specific serine/threonine protein kinase</fullName>
        <ecNumber evidence="1">2.7.11.1</ecNumber>
    </recommendedName>
</protein>
<dbReference type="EMBL" id="CAIX01000204">
    <property type="protein sequence ID" value="CCI10304.1"/>
    <property type="molecule type" value="Genomic_DNA"/>
</dbReference>
<dbReference type="PROSITE" id="PS51285">
    <property type="entry name" value="AGC_KINASE_CTER"/>
    <property type="match status" value="1"/>
</dbReference>
<evidence type="ECO:0000256" key="1">
    <source>
        <dbReference type="ARBA" id="ARBA00012513"/>
    </source>
</evidence>
<dbReference type="AlphaFoldDB" id="A0A024FUG8"/>
<keyword evidence="5" id="KW-0418">Kinase</keyword>
<comment type="catalytic activity">
    <reaction evidence="8">
        <text>L-seryl-[protein] + ATP = O-phospho-L-seryl-[protein] + ADP + H(+)</text>
        <dbReference type="Rhea" id="RHEA:17989"/>
        <dbReference type="Rhea" id="RHEA-COMP:9863"/>
        <dbReference type="Rhea" id="RHEA-COMP:11604"/>
        <dbReference type="ChEBI" id="CHEBI:15378"/>
        <dbReference type="ChEBI" id="CHEBI:29999"/>
        <dbReference type="ChEBI" id="CHEBI:30616"/>
        <dbReference type="ChEBI" id="CHEBI:83421"/>
        <dbReference type="ChEBI" id="CHEBI:456216"/>
        <dbReference type="EC" id="2.7.11.1"/>
    </reaction>
</comment>
<dbReference type="CDD" id="cd05579">
    <property type="entry name" value="STKc_MAST_like"/>
    <property type="match status" value="1"/>
</dbReference>
<evidence type="ECO:0000259" key="9">
    <source>
        <dbReference type="PROSITE" id="PS50011"/>
    </source>
</evidence>
<evidence type="ECO:0000313" key="12">
    <source>
        <dbReference type="Proteomes" id="UP000053237"/>
    </source>
</evidence>
<dbReference type="GO" id="GO:0004674">
    <property type="term" value="F:protein serine/threonine kinase activity"/>
    <property type="evidence" value="ECO:0007669"/>
    <property type="project" value="UniProtKB-KW"/>
</dbReference>
<dbReference type="PANTHER" id="PTHR24356:SF1">
    <property type="entry name" value="SERINE_THREONINE-PROTEIN KINASE GREATWALL"/>
    <property type="match status" value="1"/>
</dbReference>
<sequence length="784" mass="89265">MDDMSRRKHVYINNTSTNLAPSEYIDVEVGKDPLGIELAANSGKTGVVVKSVAYGPSSKVPDVKNSRRLTIPSGSTINRINDVDVSEWNAERIIETLQVLPHPFAIRFRKNSVAYVLCKLCETKISAEHLNAHTTFCIKSKQHELCIEHINEDLERFANQVLQLMNAPQAISKHCCRYRQYAYSLLLDSTYKVARCNVNDVDSVHLCAQLVKSLRRLRETVPRLYDSTCKWSFIHLIQYCTRLQKLIKEKIMEMRGAQKLMLQGTKYEHPLIPFGTRRSLVELKSPFSSVYPSSSCIVSIQDFDILKPISRGAFGCVYLARKKSTGDQFAIKVLGKEHVVRKKQVRNIETERDILMNVESPFVVKLFWTFQTRKNLFLVMEYLPGGDLMSLLESVVQLQEDVARTYIAEIAVALNHLHSQNCVHRDLKPDNILLSSTGHIKLTDFGLSEEGICISQDRSDHEDLRECSSNDVRRELSKLTMEARQNSRPSSNQEYDQKLRYKSDGETVHSYGRCGTPDYLSPEIILQQPHDSAVDYWALGVILYEMLVGFPPFNDNTVEAIFDNILRRDIAWPDGEKRLSAEATDLISALLKVEPTERMTWKELKAHVFFEGVDWEKLLNFTPPFVPALEGPNDTSYFNNRNLTDVFIDDDNEVPTGLIARTKALAIKVEKSDISDAMPVDRRKDESLKENVFCKKSAISSVSSPIVSHKVFRSSENSIQKAEHHQKFPSGMYGRNDTTSENQKFEYFSVTNINALASASLQEAEYLKDAPYKMKSEPQHTIIL</sequence>
<evidence type="ECO:0000256" key="7">
    <source>
        <dbReference type="ARBA" id="ARBA00047899"/>
    </source>
</evidence>
<name>A0A024FUG8_9STRA</name>